<keyword evidence="7" id="KW-0067">ATP-binding</keyword>
<dbReference type="InterPro" id="IPR007795">
    <property type="entry name" value="T7SS_EccB"/>
</dbReference>
<comment type="similarity">
    <text evidence="2">Belongs to the EccB family.</text>
</comment>
<dbReference type="EC" id="3.6.-.-" evidence="12"/>
<evidence type="ECO:0000313" key="12">
    <source>
        <dbReference type="EMBL" id="AVN58359.1"/>
    </source>
</evidence>
<evidence type="ECO:0000256" key="10">
    <source>
        <dbReference type="SAM" id="MobiDB-lite"/>
    </source>
</evidence>
<evidence type="ECO:0000256" key="3">
    <source>
        <dbReference type="ARBA" id="ARBA00022475"/>
    </source>
</evidence>
<reference evidence="12" key="1">
    <citation type="journal article" date="2018" name="Front. Microbiol.">
        <title>Beyond the Limits: tRNA Array Units in Mycobacterium Genomes.</title>
        <authorList>
            <person name="Morgado S.M."/>
            <person name="Vicente A.C."/>
        </authorList>
    </citation>
    <scope>NUCLEOTIDE SEQUENCE</scope>
    <source>
        <strain evidence="12">CBMA 213</strain>
        <plasmid evidence="12">pCBMA213_1</plasmid>
    </source>
</reference>
<dbReference type="PANTHER" id="PTHR40765:SF2">
    <property type="entry name" value="ESX-2 SECRETION SYSTEM ATPASE ECCB2"/>
    <property type="match status" value="1"/>
</dbReference>
<keyword evidence="3" id="KW-1003">Cell membrane</keyword>
<keyword evidence="6 12" id="KW-0378">Hydrolase</keyword>
<dbReference type="InterPro" id="IPR042485">
    <property type="entry name" value="T7SS_EccB_R3"/>
</dbReference>
<dbReference type="Gene3D" id="2.40.50.910">
    <property type="entry name" value="Type VII secretion system EccB, repeat 3 domain"/>
    <property type="match status" value="1"/>
</dbReference>
<organism evidence="12">
    <name type="scientific">Mycolicibacterium sp. CBMA 213</name>
    <dbReference type="NCBI Taxonomy" id="1968788"/>
    <lineage>
        <taxon>Bacteria</taxon>
        <taxon>Bacillati</taxon>
        <taxon>Actinomycetota</taxon>
        <taxon>Actinomycetes</taxon>
        <taxon>Mycobacteriales</taxon>
        <taxon>Mycobacteriaceae</taxon>
        <taxon>Mycolicibacterium</taxon>
    </lineage>
</organism>
<proteinExistence type="inferred from homology"/>
<dbReference type="RefSeq" id="WP_155921829.1">
    <property type="nucleotide sequence ID" value="NZ_MF600313.1"/>
</dbReference>
<keyword evidence="5" id="KW-0547">Nucleotide-binding</keyword>
<feature type="region of interest" description="Disordered" evidence="10">
    <location>
        <begin position="117"/>
        <end position="141"/>
    </location>
</feature>
<keyword evidence="12" id="KW-0614">Plasmid</keyword>
<dbReference type="GO" id="GO:0005524">
    <property type="term" value="F:ATP binding"/>
    <property type="evidence" value="ECO:0007669"/>
    <property type="project" value="UniProtKB-KW"/>
</dbReference>
<dbReference type="GO" id="GO:0005576">
    <property type="term" value="C:extracellular region"/>
    <property type="evidence" value="ECO:0007669"/>
    <property type="project" value="TreeGrafter"/>
</dbReference>
<dbReference type="GO" id="GO:0005886">
    <property type="term" value="C:plasma membrane"/>
    <property type="evidence" value="ECO:0007669"/>
    <property type="project" value="UniProtKB-SubCell"/>
</dbReference>
<evidence type="ECO:0000256" key="6">
    <source>
        <dbReference type="ARBA" id="ARBA00022801"/>
    </source>
</evidence>
<evidence type="ECO:0000256" key="5">
    <source>
        <dbReference type="ARBA" id="ARBA00022741"/>
    </source>
</evidence>
<evidence type="ECO:0000256" key="7">
    <source>
        <dbReference type="ARBA" id="ARBA00022840"/>
    </source>
</evidence>
<evidence type="ECO:0000256" key="2">
    <source>
        <dbReference type="ARBA" id="ARBA00008149"/>
    </source>
</evidence>
<evidence type="ECO:0000256" key="4">
    <source>
        <dbReference type="ARBA" id="ARBA00022692"/>
    </source>
</evidence>
<geneLocation type="plasmid" evidence="12">
    <name>pCBMA213_1</name>
</geneLocation>
<accession>A0A343VR35</accession>
<keyword evidence="8 11" id="KW-1133">Transmembrane helix</keyword>
<keyword evidence="9 11" id="KW-0472">Membrane</keyword>
<dbReference type="AlphaFoldDB" id="A0A343VR35"/>
<sequence>MARFSTTKVQLSGYRLLVRQIEQAFSSRTTTMLRSPLSSQTLTFIVGFFLACLIPAVGFFVSYMSPKANRNDAEMVMTKSGGYYVMFDGALHPVTNLASARLIVGKPDQPKIVKDDSLTSDPRGQLMGVPSGPNNLATRPDDTAKWSVCDKHTDDSDLSLTKTDSLSTTLFAGTDSMSSAVSALPPNDAVVVKRPAGPDQLWLVRAGTRVAVGTQDMATRAALGLTPEVAAAAIPISEGLFNALPAAPALTTPYITNRGQVNPALPQLLNGDIIITSSVDGTRKYKVALDDGVQTINEFVAQLLVNTGSKEVTSLDTTTVAAAPLSSNIDLTRYPDHAPTYRAPHVLCWTWQRGIKDLRATESVLTGEALPIIPGRAGEPVSLLKSTGTVNTASTSITTPGHGWFARVTGVDPTSHAQEQLMWIDDTGVRYFIGVDDQGKYDSTVKALGIGGHEPLPIPWSIAKLYAPGSTLSQQAARTYHQLLPDDLNQKAIPMTTPPPASADQAPAG</sequence>
<feature type="transmembrane region" description="Helical" evidence="11">
    <location>
        <begin position="42"/>
        <end position="63"/>
    </location>
</feature>
<dbReference type="NCBIfam" id="TIGR03919">
    <property type="entry name" value="T7SS_EccB"/>
    <property type="match status" value="1"/>
</dbReference>
<dbReference type="EMBL" id="MF600313">
    <property type="protein sequence ID" value="AVN58359.1"/>
    <property type="molecule type" value="Genomic_DNA"/>
</dbReference>
<evidence type="ECO:0000256" key="1">
    <source>
        <dbReference type="ARBA" id="ARBA00004162"/>
    </source>
</evidence>
<dbReference type="GO" id="GO:0016787">
    <property type="term" value="F:hydrolase activity"/>
    <property type="evidence" value="ECO:0007669"/>
    <property type="project" value="UniProtKB-KW"/>
</dbReference>
<dbReference type="Pfam" id="PF05108">
    <property type="entry name" value="T7SS_ESX1_EccB"/>
    <property type="match status" value="1"/>
</dbReference>
<protein>
    <submittedName>
        <fullName evidence="12">ESX-5 secretion system ATPase EccB5</fullName>
        <ecNumber evidence="12">3.6.-.-</ecNumber>
    </submittedName>
</protein>
<evidence type="ECO:0000256" key="11">
    <source>
        <dbReference type="SAM" id="Phobius"/>
    </source>
</evidence>
<evidence type="ECO:0000256" key="8">
    <source>
        <dbReference type="ARBA" id="ARBA00022989"/>
    </source>
</evidence>
<gene>
    <name evidence="12" type="primary">eccB5</name>
    <name evidence="12" type="ORF">B5P44_p00064</name>
</gene>
<name>A0A343VR35_9MYCO</name>
<evidence type="ECO:0000256" key="9">
    <source>
        <dbReference type="ARBA" id="ARBA00023136"/>
    </source>
</evidence>
<keyword evidence="4 11" id="KW-0812">Transmembrane</keyword>
<dbReference type="InterPro" id="IPR044857">
    <property type="entry name" value="T7SS_EccB_R1"/>
</dbReference>
<feature type="region of interest" description="Disordered" evidence="10">
    <location>
        <begin position="490"/>
        <end position="509"/>
    </location>
</feature>
<dbReference type="PANTHER" id="PTHR40765">
    <property type="entry name" value="ESX-2 SECRETION SYSTEM ATPASE ECCB2"/>
    <property type="match status" value="1"/>
</dbReference>
<dbReference type="Gene3D" id="3.30.2390.20">
    <property type="entry name" value="Type VII secretion system EccB, repeat 1 domain"/>
    <property type="match status" value="1"/>
</dbReference>
<comment type="subcellular location">
    <subcellularLocation>
        <location evidence="1">Cell membrane</location>
        <topology evidence="1">Single-pass membrane protein</topology>
    </subcellularLocation>
</comment>